<protein>
    <submittedName>
        <fullName evidence="1">Uncharacterized protein</fullName>
    </submittedName>
</protein>
<evidence type="ECO:0000313" key="1">
    <source>
        <dbReference type="EMBL" id="MFJ1269822.1"/>
    </source>
</evidence>
<name>A0ABW8DCA7_9GAMM</name>
<keyword evidence="2" id="KW-1185">Reference proteome</keyword>
<accession>A0ABW8DCA7</accession>
<reference evidence="1 2" key="1">
    <citation type="submission" date="2024-08" db="EMBL/GenBank/DDBJ databases">
        <title>Draft Genome Sequence of Legionella lytica strain DSB2004, Isolated From a Fire Sprinkler System.</title>
        <authorList>
            <person name="Everhart A.D."/>
            <person name="Kidane D.T."/>
            <person name="Farone A.L."/>
            <person name="Farone M.B."/>
        </authorList>
    </citation>
    <scope>NUCLEOTIDE SEQUENCE [LARGE SCALE GENOMIC DNA]</scope>
    <source>
        <strain evidence="1 2">DSB2004</strain>
    </source>
</reference>
<comment type="caution">
    <text evidence="1">The sequence shown here is derived from an EMBL/GenBank/DDBJ whole genome shotgun (WGS) entry which is preliminary data.</text>
</comment>
<dbReference type="EMBL" id="JBGORX010000009">
    <property type="protein sequence ID" value="MFJ1269822.1"/>
    <property type="molecule type" value="Genomic_DNA"/>
</dbReference>
<organism evidence="1 2">
    <name type="scientific">Legionella lytica</name>
    <dbReference type="NCBI Taxonomy" id="96232"/>
    <lineage>
        <taxon>Bacteria</taxon>
        <taxon>Pseudomonadati</taxon>
        <taxon>Pseudomonadota</taxon>
        <taxon>Gammaproteobacteria</taxon>
        <taxon>Legionellales</taxon>
        <taxon>Legionellaceae</taxon>
        <taxon>Legionella</taxon>
    </lineage>
</organism>
<evidence type="ECO:0000313" key="2">
    <source>
        <dbReference type="Proteomes" id="UP001615550"/>
    </source>
</evidence>
<dbReference type="Proteomes" id="UP001615550">
    <property type="component" value="Unassembled WGS sequence"/>
</dbReference>
<sequence>MYAKSAETLFSLRQTVLSKLSAIEQTEANADLLLLLFELVNEETLLSHQNMPSLLYLLNKPELPALINYVVGLDSAEISPTSSKGSFFAQELINKQHTSCIQLLRNVVAIKNNETTLWEDANGLLQNALLVYSSYHQLSKTTVSSGCCIVS</sequence>
<dbReference type="RefSeq" id="WP_400188636.1">
    <property type="nucleotide sequence ID" value="NZ_JBGORX010000009.1"/>
</dbReference>
<gene>
    <name evidence="1" type="ORF">ACD661_14765</name>
</gene>
<proteinExistence type="predicted"/>